<dbReference type="SUPFAM" id="SSF82866">
    <property type="entry name" value="Multidrug efflux transporter AcrB transmembrane domain"/>
    <property type="match status" value="2"/>
</dbReference>
<reference evidence="9 10" key="1">
    <citation type="journal article" date="2015" name="Genome Biol. Evol.">
        <title>Comparative Genomics of a Bacterivorous Green Alga Reveals Evolutionary Causalities and Consequences of Phago-Mixotrophic Mode of Nutrition.</title>
        <authorList>
            <person name="Burns J.A."/>
            <person name="Paasch A."/>
            <person name="Narechania A."/>
            <person name="Kim E."/>
        </authorList>
    </citation>
    <scope>NUCLEOTIDE SEQUENCE [LARGE SCALE GENOMIC DNA]</scope>
    <source>
        <strain evidence="9 10">PLY_AMNH</strain>
    </source>
</reference>
<name>A0AAE0FPB3_9CHLO</name>
<feature type="region of interest" description="Disordered" evidence="6">
    <location>
        <begin position="631"/>
        <end position="654"/>
    </location>
</feature>
<feature type="compositionally biased region" description="Polar residues" evidence="6">
    <location>
        <begin position="53"/>
        <end position="62"/>
    </location>
</feature>
<gene>
    <name evidence="9" type="ORF">CYMTET_27739</name>
</gene>
<keyword evidence="3 7" id="KW-1133">Transmembrane helix</keyword>
<dbReference type="InterPro" id="IPR000731">
    <property type="entry name" value="SSD"/>
</dbReference>
<evidence type="ECO:0000256" key="3">
    <source>
        <dbReference type="ARBA" id="ARBA00022989"/>
    </source>
</evidence>
<feature type="transmembrane region" description="Helical" evidence="7">
    <location>
        <begin position="590"/>
        <end position="615"/>
    </location>
</feature>
<feature type="transmembrane region" description="Helical" evidence="7">
    <location>
        <begin position="443"/>
        <end position="463"/>
    </location>
</feature>
<dbReference type="PANTHER" id="PTHR46022:SF1">
    <property type="entry name" value="PROTEIN PATCHED"/>
    <property type="match status" value="1"/>
</dbReference>
<comment type="caution">
    <text evidence="9">The sequence shown here is derived from an EMBL/GenBank/DDBJ whole genome shotgun (WGS) entry which is preliminary data.</text>
</comment>
<comment type="subcellular location">
    <subcellularLocation>
        <location evidence="1">Membrane</location>
        <topology evidence="1">Multi-pass membrane protein</topology>
    </subcellularLocation>
</comment>
<evidence type="ECO:0000256" key="1">
    <source>
        <dbReference type="ARBA" id="ARBA00004141"/>
    </source>
</evidence>
<keyword evidence="4 7" id="KW-0472">Membrane</keyword>
<dbReference type="PANTHER" id="PTHR46022">
    <property type="entry name" value="PROTEIN PATCHED"/>
    <property type="match status" value="1"/>
</dbReference>
<evidence type="ECO:0000313" key="9">
    <source>
        <dbReference type="EMBL" id="KAK3263454.1"/>
    </source>
</evidence>
<evidence type="ECO:0000256" key="5">
    <source>
        <dbReference type="ARBA" id="ARBA00023180"/>
    </source>
</evidence>
<feature type="transmembrane region" description="Helical" evidence="7">
    <location>
        <begin position="711"/>
        <end position="732"/>
    </location>
</feature>
<evidence type="ECO:0000313" key="10">
    <source>
        <dbReference type="Proteomes" id="UP001190700"/>
    </source>
</evidence>
<feature type="domain" description="SSD" evidence="8">
    <location>
        <begin position="442"/>
        <end position="615"/>
    </location>
</feature>
<dbReference type="Gene3D" id="1.20.1640.10">
    <property type="entry name" value="Multidrug efflux transporter AcrB transmembrane domain"/>
    <property type="match status" value="2"/>
</dbReference>
<feature type="transmembrane region" description="Helical" evidence="7">
    <location>
        <begin position="553"/>
        <end position="578"/>
    </location>
</feature>
<feature type="transmembrane region" description="Helical" evidence="7">
    <location>
        <begin position="1028"/>
        <end position="1049"/>
    </location>
</feature>
<keyword evidence="10" id="KW-1185">Reference proteome</keyword>
<dbReference type="InterPro" id="IPR053958">
    <property type="entry name" value="HMGCR/SNAP/NPC1-like_SSD"/>
</dbReference>
<dbReference type="Pfam" id="PF12349">
    <property type="entry name" value="Sterol-sensing"/>
    <property type="match status" value="1"/>
</dbReference>
<evidence type="ECO:0000259" key="8">
    <source>
        <dbReference type="PROSITE" id="PS50156"/>
    </source>
</evidence>
<accession>A0AAE0FPB3</accession>
<feature type="transmembrane region" description="Helical" evidence="7">
    <location>
        <begin position="484"/>
        <end position="511"/>
    </location>
</feature>
<protein>
    <recommendedName>
        <fullName evidence="8">SSD domain-containing protein</fullName>
    </recommendedName>
</protein>
<dbReference type="AlphaFoldDB" id="A0AAE0FPB3"/>
<keyword evidence="5" id="KW-0325">Glycoprotein</keyword>
<evidence type="ECO:0000256" key="6">
    <source>
        <dbReference type="SAM" id="MobiDB-lite"/>
    </source>
</evidence>
<dbReference type="GO" id="GO:0005886">
    <property type="term" value="C:plasma membrane"/>
    <property type="evidence" value="ECO:0007669"/>
    <property type="project" value="TreeGrafter"/>
</dbReference>
<feature type="transmembrane region" description="Helical" evidence="7">
    <location>
        <begin position="1001"/>
        <end position="1021"/>
    </location>
</feature>
<feature type="compositionally biased region" description="Basic and acidic residues" evidence="6">
    <location>
        <begin position="636"/>
        <end position="646"/>
    </location>
</feature>
<evidence type="ECO:0000256" key="2">
    <source>
        <dbReference type="ARBA" id="ARBA00022692"/>
    </source>
</evidence>
<feature type="transmembrane region" description="Helical" evidence="7">
    <location>
        <begin position="1095"/>
        <end position="1115"/>
    </location>
</feature>
<dbReference type="PROSITE" id="PS50156">
    <property type="entry name" value="SSD"/>
    <property type="match status" value="1"/>
</dbReference>
<feature type="region of interest" description="Disordered" evidence="6">
    <location>
        <begin position="1"/>
        <end position="62"/>
    </location>
</feature>
<evidence type="ECO:0000256" key="4">
    <source>
        <dbReference type="ARBA" id="ARBA00023136"/>
    </source>
</evidence>
<keyword evidence="2 7" id="KW-0812">Transmembrane</keyword>
<feature type="transmembrane region" description="Helical" evidence="7">
    <location>
        <begin position="517"/>
        <end position="541"/>
    </location>
</feature>
<dbReference type="Proteomes" id="UP001190700">
    <property type="component" value="Unassembled WGS sequence"/>
</dbReference>
<proteinExistence type="predicted"/>
<organism evidence="9 10">
    <name type="scientific">Cymbomonas tetramitiformis</name>
    <dbReference type="NCBI Taxonomy" id="36881"/>
    <lineage>
        <taxon>Eukaryota</taxon>
        <taxon>Viridiplantae</taxon>
        <taxon>Chlorophyta</taxon>
        <taxon>Pyramimonadophyceae</taxon>
        <taxon>Pyramimonadales</taxon>
        <taxon>Pyramimonadaceae</taxon>
        <taxon>Cymbomonas</taxon>
    </lineage>
</organism>
<dbReference type="EMBL" id="LGRX02015434">
    <property type="protein sequence ID" value="KAK3263454.1"/>
    <property type="molecule type" value="Genomic_DNA"/>
</dbReference>
<feature type="transmembrane region" description="Helical" evidence="7">
    <location>
        <begin position="1127"/>
        <end position="1151"/>
    </location>
</feature>
<feature type="transmembrane region" description="Helical" evidence="7">
    <location>
        <begin position="1055"/>
        <end position="1074"/>
    </location>
</feature>
<evidence type="ECO:0000256" key="7">
    <source>
        <dbReference type="SAM" id="Phobius"/>
    </source>
</evidence>
<feature type="compositionally biased region" description="Basic and acidic residues" evidence="6">
    <location>
        <begin position="1"/>
        <end position="14"/>
    </location>
</feature>
<sequence>MERLALMDSAREGTIEQTDYATQAGRVGHGGGTQGSGERNMGEVSVGAMGPSQAASSHPTSVQDILREGDDLLSLGSGAKRGLARAGNVHGQGVWLGFRDGIPHSNNRKHQNNSLAAETADGLGYGAAFTPEMEEEVLENCEGSCMICATNAPDGLGYGAAFTPEMEEEVLENCEGSCMICATNAPDGLGYGAAFTPEMEEEVLANCEGSCMICATNAPACDYGQDDADYTVTVLGTPYNCSAVLGFLGSIGVTNCSLAAETADGLGYGAAFTPEMEEEVLENCEGSCMICATNAPDGLGYGAAFTPEMEEEVLANCEGSCMICATNSPDAPDAPDSPPPVVYDPGTCNAQCDSLENNRCNCTEIGCAFSYDDVCFTDQEFSVASDEVVMVTESHATRIIEGWEKLWLDEISDLTKQFEHIDVTYIASRSLEDMLQEASGAQITLISIGYMLVVVYIIAYFALDMSTGSPKLALATTPGPVASFLAVVCIGLSTFAALGIAGLLVSCGIMFNALTLQILPFLSLGLGINDFFLLSSSVGAVMRAEPDLSAEEIMSRAMAIGGVSITLSSLGNACAFFLAALSPLPAVRHFAIQVAISVLCNYLIAVTVQPAILAVDVARVLRRNSPPISLPSLKNRRSDADIEKPPTESAAPIRTEEKETVAGKVPVTLNPTYSRKSADFDLTDENNTVQTKESRPHALLLVIFDDNTLSLILRLGILVCYAIFFGVSIWGISKVDSGLKLKDVVPEGTYVHNYAVDSEKFESYAVYTVGKDIDYANQMQNIFDLEYDFVHEGKYTNRHYNRTSPWNYYEQYTSAGYCQGSVCDTEVQWVYSKYKADRDQCLSDGSVKLSNEKCRAICGVDNPASPDAYCPQNPLNSAQRCVFTEPVNGENNTASCHCPYVVLPKPELFYSELEKFLQSGVQGEIAESLLSFDDDRNLVGSEVIYFVINIGALDAKLDHIRKARDITADNPSSGDSGREMFPFDISVYALNEQYLTIKYDMFFVLAMGIIAAACIMSILLVHPLTLLITLIVIVWIEVELWGFITFLGMKLNGVVMVNMVMSIGLAIEFTAHVARAFMLAQGSRCTRVRAAIDHMFGPVSNGAITTFLGICAIGMSDYEYFRKYFFVHYTFFLVVCYVNGMVILPILLSFFGPPALELNSDVADSTPSDIEIQMSSQSEPPAPTREVHTASPMMMMANSTE</sequence>